<dbReference type="InterPro" id="IPR017871">
    <property type="entry name" value="ABC_transporter-like_CS"/>
</dbReference>
<dbReference type="InterPro" id="IPR050086">
    <property type="entry name" value="MetN_ABC_transporter-like"/>
</dbReference>
<keyword evidence="9" id="KW-1185">Reference proteome</keyword>
<dbReference type="Pfam" id="PF00005">
    <property type="entry name" value="ABC_tran"/>
    <property type="match status" value="1"/>
</dbReference>
<evidence type="ECO:0000259" key="7">
    <source>
        <dbReference type="PROSITE" id="PS50893"/>
    </source>
</evidence>
<dbReference type="PROSITE" id="PS00211">
    <property type="entry name" value="ABC_TRANSPORTER_1"/>
    <property type="match status" value="1"/>
</dbReference>
<keyword evidence="4" id="KW-0547">Nucleotide-binding</keyword>
<dbReference type="InterPro" id="IPR003593">
    <property type="entry name" value="AAA+_ATPase"/>
</dbReference>
<name>A0A0R1PZS8_9LACO</name>
<dbReference type="PANTHER" id="PTHR43166">
    <property type="entry name" value="AMINO ACID IMPORT ATP-BINDING PROTEIN"/>
    <property type="match status" value="1"/>
</dbReference>
<dbReference type="PROSITE" id="PS50893">
    <property type="entry name" value="ABC_TRANSPORTER_2"/>
    <property type="match status" value="1"/>
</dbReference>
<dbReference type="AlphaFoldDB" id="A0A0R1PZS8"/>
<keyword evidence="2" id="KW-0813">Transport</keyword>
<evidence type="ECO:0000313" key="9">
    <source>
        <dbReference type="Proteomes" id="UP000051155"/>
    </source>
</evidence>
<evidence type="ECO:0000313" key="8">
    <source>
        <dbReference type="EMBL" id="KRL35346.1"/>
    </source>
</evidence>
<dbReference type="SMART" id="SM00382">
    <property type="entry name" value="AAA"/>
    <property type="match status" value="1"/>
</dbReference>
<feature type="domain" description="ABC transporter" evidence="7">
    <location>
        <begin position="4"/>
        <end position="239"/>
    </location>
</feature>
<dbReference type="STRING" id="1423812.FD20_GL001505"/>
<keyword evidence="6" id="KW-0472">Membrane</keyword>
<dbReference type="SUPFAM" id="SSF52540">
    <property type="entry name" value="P-loop containing nucleoside triphosphate hydrolases"/>
    <property type="match status" value="1"/>
</dbReference>
<dbReference type="GO" id="GO:0015424">
    <property type="term" value="F:ABC-type amino acid transporter activity"/>
    <property type="evidence" value="ECO:0007669"/>
    <property type="project" value="InterPro"/>
</dbReference>
<sequence>MAMMEINKLGKVFNSHKVLDDIDLNVEKGDVIAIIGPSGAGKSTFLRCLIDLERRDSGSVNIDGIELNPDDKKCVEKVQAKMGMVFQSFNLFPHMTVLKNVMIAPVRVKKAEKKEVEKKARELLKKVGLSDRVDYYPSQLSGGQQQRVAIARALAMNPELMLFDEPTSALDPELVGEVLKVMKDLADDGMTMVVVTHEMGFAREVANKVIFMEKGKIIESGTPKEIFFAPKTERTREFLKKVI</sequence>
<organism evidence="8 9">
    <name type="scientific">Liquorilactobacillus uvarum DSM 19971</name>
    <dbReference type="NCBI Taxonomy" id="1423812"/>
    <lineage>
        <taxon>Bacteria</taxon>
        <taxon>Bacillati</taxon>
        <taxon>Bacillota</taxon>
        <taxon>Bacilli</taxon>
        <taxon>Lactobacillales</taxon>
        <taxon>Lactobacillaceae</taxon>
        <taxon>Liquorilactobacillus</taxon>
    </lineage>
</organism>
<comment type="caution">
    <text evidence="8">The sequence shown here is derived from an EMBL/GenBank/DDBJ whole genome shotgun (WGS) entry which is preliminary data.</text>
</comment>
<dbReference type="FunFam" id="3.40.50.300:FF:000020">
    <property type="entry name" value="Amino acid ABC transporter ATP-binding component"/>
    <property type="match status" value="1"/>
</dbReference>
<keyword evidence="5" id="KW-0067">ATP-binding</keyword>
<dbReference type="GO" id="GO:0005886">
    <property type="term" value="C:plasma membrane"/>
    <property type="evidence" value="ECO:0007669"/>
    <property type="project" value="UniProtKB-SubCell"/>
</dbReference>
<evidence type="ECO:0000256" key="4">
    <source>
        <dbReference type="ARBA" id="ARBA00022741"/>
    </source>
</evidence>
<proteinExistence type="predicted"/>
<reference evidence="8 9" key="1">
    <citation type="journal article" date="2015" name="Genome Announc.">
        <title>Expanding the biotechnology potential of lactobacilli through comparative genomics of 213 strains and associated genera.</title>
        <authorList>
            <person name="Sun Z."/>
            <person name="Harris H.M."/>
            <person name="McCann A."/>
            <person name="Guo C."/>
            <person name="Argimon S."/>
            <person name="Zhang W."/>
            <person name="Yang X."/>
            <person name="Jeffery I.B."/>
            <person name="Cooney J.C."/>
            <person name="Kagawa T.F."/>
            <person name="Liu W."/>
            <person name="Song Y."/>
            <person name="Salvetti E."/>
            <person name="Wrobel A."/>
            <person name="Rasinkangas P."/>
            <person name="Parkhill J."/>
            <person name="Rea M.C."/>
            <person name="O'Sullivan O."/>
            <person name="Ritari J."/>
            <person name="Douillard F.P."/>
            <person name="Paul Ross R."/>
            <person name="Yang R."/>
            <person name="Briner A.E."/>
            <person name="Felis G.E."/>
            <person name="de Vos W.M."/>
            <person name="Barrangou R."/>
            <person name="Klaenhammer T.R."/>
            <person name="Caufield P.W."/>
            <person name="Cui Y."/>
            <person name="Zhang H."/>
            <person name="O'Toole P.W."/>
        </authorList>
    </citation>
    <scope>NUCLEOTIDE SEQUENCE [LARGE SCALE GENOMIC DNA]</scope>
    <source>
        <strain evidence="8 9">DSM 19971</strain>
    </source>
</reference>
<evidence type="ECO:0000256" key="1">
    <source>
        <dbReference type="ARBA" id="ARBA00004202"/>
    </source>
</evidence>
<accession>A0A0R1PZS8</accession>
<evidence type="ECO:0000256" key="5">
    <source>
        <dbReference type="ARBA" id="ARBA00022840"/>
    </source>
</evidence>
<dbReference type="InterPro" id="IPR027417">
    <property type="entry name" value="P-loop_NTPase"/>
</dbReference>
<dbReference type="CDD" id="cd03262">
    <property type="entry name" value="ABC_HisP_GlnQ"/>
    <property type="match status" value="1"/>
</dbReference>
<dbReference type="Gene3D" id="3.40.50.300">
    <property type="entry name" value="P-loop containing nucleotide triphosphate hydrolases"/>
    <property type="match status" value="1"/>
</dbReference>
<keyword evidence="3" id="KW-1003">Cell membrane</keyword>
<dbReference type="InterPro" id="IPR003439">
    <property type="entry name" value="ABC_transporter-like_ATP-bd"/>
</dbReference>
<evidence type="ECO:0000256" key="6">
    <source>
        <dbReference type="ARBA" id="ARBA00023136"/>
    </source>
</evidence>
<evidence type="ECO:0000256" key="3">
    <source>
        <dbReference type="ARBA" id="ARBA00022475"/>
    </source>
</evidence>
<protein>
    <submittedName>
        <fullName evidence="8">ABC superfamily ATP binding cassette transporter, ABC protein</fullName>
    </submittedName>
</protein>
<dbReference type="PIRSF" id="PIRSF039085">
    <property type="entry name" value="ABC_ATPase_HisP"/>
    <property type="match status" value="1"/>
</dbReference>
<comment type="subcellular location">
    <subcellularLocation>
        <location evidence="1">Cell membrane</location>
        <topology evidence="1">Peripheral membrane protein</topology>
    </subcellularLocation>
</comment>
<dbReference type="EMBL" id="AZEG01000032">
    <property type="protein sequence ID" value="KRL35346.1"/>
    <property type="molecule type" value="Genomic_DNA"/>
</dbReference>
<dbReference type="InterPro" id="IPR030679">
    <property type="entry name" value="ABC_ATPase_HisP-typ"/>
</dbReference>
<dbReference type="GO" id="GO:0016887">
    <property type="term" value="F:ATP hydrolysis activity"/>
    <property type="evidence" value="ECO:0007669"/>
    <property type="project" value="InterPro"/>
</dbReference>
<dbReference type="Proteomes" id="UP000051155">
    <property type="component" value="Unassembled WGS sequence"/>
</dbReference>
<dbReference type="PATRIC" id="fig|1423812.3.peg.1599"/>
<dbReference type="GO" id="GO:0005524">
    <property type="term" value="F:ATP binding"/>
    <property type="evidence" value="ECO:0007669"/>
    <property type="project" value="UniProtKB-KW"/>
</dbReference>
<gene>
    <name evidence="8" type="ORF">FD20_GL001505</name>
</gene>
<evidence type="ECO:0000256" key="2">
    <source>
        <dbReference type="ARBA" id="ARBA00022448"/>
    </source>
</evidence>
<dbReference type="PANTHER" id="PTHR43166:SF35">
    <property type="entry name" value="L-CYSTINE IMPORT ATP-BINDING PROTEIN TCYN"/>
    <property type="match status" value="1"/>
</dbReference>